<feature type="transmembrane region" description="Helical" evidence="1">
    <location>
        <begin position="597"/>
        <end position="615"/>
    </location>
</feature>
<dbReference type="Proteomes" id="UP001501183">
    <property type="component" value="Unassembled WGS sequence"/>
</dbReference>
<proteinExistence type="predicted"/>
<keyword evidence="3" id="KW-1185">Reference proteome</keyword>
<feature type="transmembrane region" description="Helical" evidence="1">
    <location>
        <begin position="146"/>
        <end position="164"/>
    </location>
</feature>
<feature type="transmembrane region" description="Helical" evidence="1">
    <location>
        <begin position="112"/>
        <end position="134"/>
    </location>
</feature>
<feature type="transmembrane region" description="Helical" evidence="1">
    <location>
        <begin position="21"/>
        <end position="42"/>
    </location>
</feature>
<evidence type="ECO:0000256" key="1">
    <source>
        <dbReference type="SAM" id="Phobius"/>
    </source>
</evidence>
<protein>
    <submittedName>
        <fullName evidence="2">Membrane protein</fullName>
    </submittedName>
</protein>
<organism evidence="2 3">
    <name type="scientific">Rhodococcus olei</name>
    <dbReference type="NCBI Taxonomy" id="2161675"/>
    <lineage>
        <taxon>Bacteria</taxon>
        <taxon>Bacillati</taxon>
        <taxon>Actinomycetota</taxon>
        <taxon>Actinomycetes</taxon>
        <taxon>Mycobacteriales</taxon>
        <taxon>Nocardiaceae</taxon>
        <taxon>Rhodococcus</taxon>
    </lineage>
</organism>
<feature type="transmembrane region" description="Helical" evidence="1">
    <location>
        <begin position="410"/>
        <end position="431"/>
    </location>
</feature>
<feature type="transmembrane region" description="Helical" evidence="1">
    <location>
        <begin position="288"/>
        <end position="312"/>
    </location>
</feature>
<feature type="transmembrane region" description="Helical" evidence="1">
    <location>
        <begin position="176"/>
        <end position="207"/>
    </location>
</feature>
<feature type="transmembrane region" description="Helical" evidence="1">
    <location>
        <begin position="370"/>
        <end position="390"/>
    </location>
</feature>
<keyword evidence="1" id="KW-1133">Transmembrane helix</keyword>
<keyword evidence="1" id="KW-0472">Membrane</keyword>
<evidence type="ECO:0000313" key="2">
    <source>
        <dbReference type="EMBL" id="GAA4482798.1"/>
    </source>
</evidence>
<accession>A0ABP8P9U4</accession>
<reference evidence="3" key="1">
    <citation type="journal article" date="2019" name="Int. J. Syst. Evol. Microbiol.">
        <title>The Global Catalogue of Microorganisms (GCM) 10K type strain sequencing project: providing services to taxonomists for standard genome sequencing and annotation.</title>
        <authorList>
            <consortium name="The Broad Institute Genomics Platform"/>
            <consortium name="The Broad Institute Genome Sequencing Center for Infectious Disease"/>
            <person name="Wu L."/>
            <person name="Ma J."/>
        </authorList>
    </citation>
    <scope>NUCLEOTIDE SEQUENCE [LARGE SCALE GENOMIC DNA]</scope>
    <source>
        <strain evidence="3">JCM 32206</strain>
    </source>
</reference>
<feature type="transmembrane region" description="Helical" evidence="1">
    <location>
        <begin position="324"/>
        <end position="350"/>
    </location>
</feature>
<feature type="transmembrane region" description="Helical" evidence="1">
    <location>
        <begin position="219"/>
        <end position="240"/>
    </location>
</feature>
<keyword evidence="1" id="KW-0812">Transmembrane</keyword>
<evidence type="ECO:0000313" key="3">
    <source>
        <dbReference type="Proteomes" id="UP001501183"/>
    </source>
</evidence>
<gene>
    <name evidence="2" type="ORF">GCM10023094_33470</name>
</gene>
<name>A0ABP8P9U4_9NOCA</name>
<comment type="caution">
    <text evidence="2">The sequence shown here is derived from an EMBL/GenBank/DDBJ whole genome shotgun (WGS) entry which is preliminary data.</text>
</comment>
<dbReference type="EMBL" id="BAABFB010000050">
    <property type="protein sequence ID" value="GAA4482798.1"/>
    <property type="molecule type" value="Genomic_DNA"/>
</dbReference>
<sequence>MVRSMIVRLPRLSRATEPTGLVRAAVPVYSLALSLLILGPLLGPGYLLLRDAVSTPRSYLTDSALGLSDAAARAVPQDAVIAVASTVVDGGVLVKAILLVALWAAGWGAARMVAGMLPGVGLGGRLLASTVTLWNPYVAERLLQGHWSLLTGYAALPWIVVAALRIRRAGSVRAPLLWAPLALPLAAAGLTPTGAVLATVLTLVLLAAPGGRSRRGPRVAVGALLAALASAPWLTATALSGAGVAGSDASGVAAFAARAEPGLATLGSLAGLGGIWNADAVPDSRTTAWAAVGTVVLLAVVVSGLPALWLGAPPACGGRRRNPVLVALAALAAVAVVLPALAATGWGLTAGEWAIARVPGFGLLRDTQKWVALAVPFYALAAAAGVPALARLGRRVFTPERAPGGERTRVVSAVAIVAVLAVLPDLAWGVGGALRPVHYPPSWGRVAELLDGADGDVAVLPAGTFRRFPYSGTAPVLDPAPRMLPADVPQTGRLLVVPAEPTFTGPGYIDISGEGGRAAEIELVLIGGGAPEDLAALGVGWVLVEDDTPGLPGNTELLDRLERVHTDEHLTLYRVPGDPVPRPDRVAARVALATTHLAWAALLAGGALGCVLGRLRDRRIRADQS</sequence>